<evidence type="ECO:0000313" key="3">
    <source>
        <dbReference type="Proteomes" id="UP000245535"/>
    </source>
</evidence>
<dbReference type="AlphaFoldDB" id="A0A315YXY7"/>
<evidence type="ECO:0000313" key="2">
    <source>
        <dbReference type="EMBL" id="PWJ34992.1"/>
    </source>
</evidence>
<accession>A0A315YXY7</accession>
<keyword evidence="3" id="KW-1185">Reference proteome</keyword>
<sequence>MYFNIDMMIEHLEKLRSEEQYKKYVRQANKRFEWKPFSQRFSSFWVLSKISKRTLPVISIITSIYFLLNFVFEGIPQYLAIPISVLILCGWEYAKARFLQISSENYYNSHTSSLFFILLTLCFTSGSIWMSANGAKEIVYSFNDKSKEIKGSYEEELLKLENKHSNDLENLRESKSDFYENNKVYLGNSKYALNPKAASTYALFDQRIFELEDEFKIEKEKLSSIWVHNNRDYEILQKEKSWVFFIIAAIFDLLIILSGWFLVWFDYKVLKEDQELQQLETNDSNTNVVDNEQPLIFKSTEKDDSIDFSLPSPPITPKKMIDESIYAQKDEESNHEITLDTPQSGLEAAIQLGIRDYKYLMKTFKCNVQTVKAAINRYEELNAPKEMKAS</sequence>
<protein>
    <submittedName>
        <fullName evidence="2">Uncharacterized protein</fullName>
    </submittedName>
</protein>
<keyword evidence="1" id="KW-0472">Membrane</keyword>
<keyword evidence="1" id="KW-1133">Transmembrane helix</keyword>
<feature type="transmembrane region" description="Helical" evidence="1">
    <location>
        <begin position="242"/>
        <end position="265"/>
    </location>
</feature>
<reference evidence="2 3" key="1">
    <citation type="submission" date="2018-03" db="EMBL/GenBank/DDBJ databases">
        <title>Genomic Encyclopedia of Archaeal and Bacterial Type Strains, Phase II (KMG-II): from individual species to whole genera.</title>
        <authorList>
            <person name="Goeker M."/>
        </authorList>
    </citation>
    <scope>NUCLEOTIDE SEQUENCE [LARGE SCALE GENOMIC DNA]</scope>
    <source>
        <strain evidence="2 3">DSM 28229</strain>
    </source>
</reference>
<organism evidence="2 3">
    <name type="scientific">Sediminitomix flava</name>
    <dbReference type="NCBI Taxonomy" id="379075"/>
    <lineage>
        <taxon>Bacteria</taxon>
        <taxon>Pseudomonadati</taxon>
        <taxon>Bacteroidota</taxon>
        <taxon>Cytophagia</taxon>
        <taxon>Cytophagales</taxon>
        <taxon>Flammeovirgaceae</taxon>
        <taxon>Sediminitomix</taxon>
    </lineage>
</organism>
<proteinExistence type="predicted"/>
<feature type="transmembrane region" description="Helical" evidence="1">
    <location>
        <begin position="54"/>
        <end position="72"/>
    </location>
</feature>
<name>A0A315YXY7_SEDFL</name>
<dbReference type="RefSeq" id="WP_146201770.1">
    <property type="nucleotide sequence ID" value="NZ_QGDO01000010.1"/>
</dbReference>
<gene>
    <name evidence="2" type="ORF">BC781_11033</name>
</gene>
<dbReference type="EMBL" id="QGDO01000010">
    <property type="protein sequence ID" value="PWJ34992.1"/>
    <property type="molecule type" value="Genomic_DNA"/>
</dbReference>
<dbReference type="Proteomes" id="UP000245535">
    <property type="component" value="Unassembled WGS sequence"/>
</dbReference>
<keyword evidence="1" id="KW-0812">Transmembrane</keyword>
<feature type="transmembrane region" description="Helical" evidence="1">
    <location>
        <begin position="114"/>
        <end position="132"/>
    </location>
</feature>
<evidence type="ECO:0000256" key="1">
    <source>
        <dbReference type="SAM" id="Phobius"/>
    </source>
</evidence>
<comment type="caution">
    <text evidence="2">The sequence shown here is derived from an EMBL/GenBank/DDBJ whole genome shotgun (WGS) entry which is preliminary data.</text>
</comment>